<evidence type="ECO:0000259" key="12">
    <source>
        <dbReference type="Pfam" id="PF07715"/>
    </source>
</evidence>
<dbReference type="Pfam" id="PF13715">
    <property type="entry name" value="CarbopepD_reg_2"/>
    <property type="match status" value="1"/>
</dbReference>
<dbReference type="NCBIfam" id="TIGR04056">
    <property type="entry name" value="OMP_RagA_SusC"/>
    <property type="match status" value="1"/>
</dbReference>
<evidence type="ECO:0000256" key="2">
    <source>
        <dbReference type="ARBA" id="ARBA00022448"/>
    </source>
</evidence>
<dbReference type="RefSeq" id="WP_074708847.1">
    <property type="nucleotide sequence ID" value="NZ_FNRP01000051.1"/>
</dbReference>
<keyword evidence="6 8" id="KW-0472">Membrane</keyword>
<evidence type="ECO:0000256" key="8">
    <source>
        <dbReference type="PROSITE-ProRule" id="PRU01360"/>
    </source>
</evidence>
<evidence type="ECO:0000256" key="9">
    <source>
        <dbReference type="RuleBase" id="RU003357"/>
    </source>
</evidence>
<dbReference type="InterPro" id="IPR023997">
    <property type="entry name" value="TonB-dep_OMP_SusC/RagA_CS"/>
</dbReference>
<dbReference type="InterPro" id="IPR036942">
    <property type="entry name" value="Beta-barrel_TonB_sf"/>
</dbReference>
<evidence type="ECO:0000313" key="16">
    <source>
        <dbReference type="Proteomes" id="UP000183766"/>
    </source>
</evidence>
<dbReference type="InterPro" id="IPR039426">
    <property type="entry name" value="TonB-dep_rcpt-like"/>
</dbReference>
<dbReference type="EMBL" id="FNRP01000051">
    <property type="protein sequence ID" value="SEB18592.1"/>
    <property type="molecule type" value="Genomic_DNA"/>
</dbReference>
<dbReference type="GO" id="GO:0009279">
    <property type="term" value="C:cell outer membrane"/>
    <property type="evidence" value="ECO:0007669"/>
    <property type="project" value="UniProtKB-SubCell"/>
</dbReference>
<sequence>MKKQSKIKRITQFFVLVLFVLFSSQALAQQSTIKGLVKDETGVPIIGANVSVKGTTNGVVTDTNGRFILSKVKSGAAIVFSYVTYITKEVTYKGQADMIVTLVEDNKLLDEVVVIGYGQVRKGDATGALTSLKADDKIRGFAPNTQDLLVGKVAGVAITSEGGSPNGASYIRIRGGSSLTASNDPLIVVDGVFIDNQGLNGAGNILSTINPTDIESFTILKDASATAIYGSRASNGVILITTKKGTEGKVKITYDGNVSIGTPKKKIDVMTGDEFRVFLKENYSDLSIYEQMAKKQGLVNTDWQDEIFRTTLNTEHNLSVYGTAAKVMPYRVSFGYTNIDGILKTSKTERYTGSFSVTPSLFDDHLKINLNGRGMYVKNRFADWGAIGAAIVMDPSQSVYDKDSPYGGYFTWTGDDDNVIQVATKNPVSMLEMTHDESKVRNFIGNAQLDYKLHFFPDLRLNMNVGIDYSKGEGIKYISEFAPSDYMYGGYDSNWNQKIRNSSFDFYAQYAKDFNFLDSNFDLMGGYSWQHYWRAGDGVGHRITKFDAYGDPVLVTQNNYETEHYIVSFFGRMNYNVKDRYLLTFTLRNDGSSRFHKDNRWALFPSVALAWRMSEEDFIKQLDFVNNLKLRLGWGITGQQDINQGDYPYMATYLHTVGDQANYLRGYNNGVPVWVSLLRPEAFNPDLKWESTITYNVGLDYSLFNNRVDGSIDFYHRKTKDLINAETKTTAGTNFKEFVAANIGNLENTGFEFAINGRPIVNRNFTWEVGANFAYNKNKITKLSVGDDKDTKSVNGMTVHMVGHAANMYYVYEQIYDENGKPIEGLYKDRNNDGQINEQDLRPYNKSSPDVTLGLNTRLNWKAWDLSIAGHGSFGTYNYNAIAANHAGLSPTTIYASESLSNRVKSAFDTNFQIAQPLSDYYVQNASFFRIDNIVLGWSFKNSKRIPFNGRIYGSVQNPFVFTKYKGVDPEVFGGYDGTLYPRPMTFLLGVNLNF</sequence>
<dbReference type="PROSITE" id="PS52016">
    <property type="entry name" value="TONB_DEPENDENT_REC_3"/>
    <property type="match status" value="1"/>
</dbReference>
<keyword evidence="7 8" id="KW-0998">Cell outer membrane</keyword>
<dbReference type="InterPro" id="IPR000531">
    <property type="entry name" value="Beta-barrel_TonB"/>
</dbReference>
<keyword evidence="2 8" id="KW-0813">Transport</keyword>
<keyword evidence="10" id="KW-0732">Signal</keyword>
<dbReference type="PROSITE" id="PS00018">
    <property type="entry name" value="EF_HAND_1"/>
    <property type="match status" value="1"/>
</dbReference>
<evidence type="ECO:0000256" key="7">
    <source>
        <dbReference type="ARBA" id="ARBA00023237"/>
    </source>
</evidence>
<comment type="subcellular location">
    <subcellularLocation>
        <location evidence="1 8">Cell outer membrane</location>
        <topology evidence="1 8">Multi-pass membrane protein</topology>
    </subcellularLocation>
</comment>
<comment type="similarity">
    <text evidence="8 9">Belongs to the TonB-dependent receptor family.</text>
</comment>
<accession>A0A1I5DZ22</accession>
<name>A0A1I5DZ22_9BACE</name>
<proteinExistence type="inferred from homology"/>
<dbReference type="Proteomes" id="UP000183766">
    <property type="component" value="Unassembled WGS sequence"/>
</dbReference>
<evidence type="ECO:0000313" key="14">
    <source>
        <dbReference type="EMBL" id="SFO04534.1"/>
    </source>
</evidence>
<feature type="chain" id="PRO_5010473357" evidence="10">
    <location>
        <begin position="29"/>
        <end position="995"/>
    </location>
</feature>
<evidence type="ECO:0000256" key="3">
    <source>
        <dbReference type="ARBA" id="ARBA00022452"/>
    </source>
</evidence>
<feature type="signal peptide" evidence="10">
    <location>
        <begin position="1"/>
        <end position="28"/>
    </location>
</feature>
<evidence type="ECO:0000313" key="15">
    <source>
        <dbReference type="Proteomes" id="UP000183040"/>
    </source>
</evidence>
<evidence type="ECO:0000256" key="1">
    <source>
        <dbReference type="ARBA" id="ARBA00004571"/>
    </source>
</evidence>
<feature type="domain" description="TonB-dependent receptor plug" evidence="12">
    <location>
        <begin position="123"/>
        <end position="237"/>
    </location>
</feature>
<evidence type="ECO:0000256" key="6">
    <source>
        <dbReference type="ARBA" id="ARBA00023136"/>
    </source>
</evidence>
<reference evidence="16" key="1">
    <citation type="submission" date="2016-10" db="EMBL/GenBank/DDBJ databases">
        <authorList>
            <person name="Varghese N."/>
            <person name="Submissions S."/>
        </authorList>
    </citation>
    <scope>NUCLEOTIDE SEQUENCE [LARGE SCALE GENOMIC DNA]</scope>
    <source>
        <strain evidence="16">NLAE-zl-C202</strain>
    </source>
</reference>
<dbReference type="InterPro" id="IPR008969">
    <property type="entry name" value="CarboxyPept-like_regulatory"/>
</dbReference>
<evidence type="ECO:0000313" key="13">
    <source>
        <dbReference type="EMBL" id="SEB18592.1"/>
    </source>
</evidence>
<dbReference type="EMBL" id="FOUM01000060">
    <property type="protein sequence ID" value="SFO04534.1"/>
    <property type="molecule type" value="Genomic_DNA"/>
</dbReference>
<dbReference type="AlphaFoldDB" id="A0A1I5DZ22"/>
<evidence type="ECO:0000256" key="5">
    <source>
        <dbReference type="ARBA" id="ARBA00023077"/>
    </source>
</evidence>
<dbReference type="SUPFAM" id="SSF49464">
    <property type="entry name" value="Carboxypeptidase regulatory domain-like"/>
    <property type="match status" value="1"/>
</dbReference>
<dbReference type="Pfam" id="PF07715">
    <property type="entry name" value="Plug"/>
    <property type="match status" value="1"/>
</dbReference>
<dbReference type="InterPro" id="IPR023996">
    <property type="entry name" value="TonB-dep_OMP_SusC/RagA"/>
</dbReference>
<feature type="domain" description="TonB-dependent receptor-like beta-barrel" evidence="11">
    <location>
        <begin position="401"/>
        <end position="868"/>
    </location>
</feature>
<keyword evidence="5 9" id="KW-0798">TonB box</keyword>
<dbReference type="InterPro" id="IPR037066">
    <property type="entry name" value="Plug_dom_sf"/>
</dbReference>
<dbReference type="Pfam" id="PF00593">
    <property type="entry name" value="TonB_dep_Rec_b-barrel"/>
    <property type="match status" value="1"/>
</dbReference>
<dbReference type="InterPro" id="IPR012910">
    <property type="entry name" value="Plug_dom"/>
</dbReference>
<evidence type="ECO:0000256" key="4">
    <source>
        <dbReference type="ARBA" id="ARBA00022692"/>
    </source>
</evidence>
<dbReference type="Gene3D" id="2.170.130.10">
    <property type="entry name" value="TonB-dependent receptor, plug domain"/>
    <property type="match status" value="1"/>
</dbReference>
<dbReference type="Gene3D" id="2.40.170.20">
    <property type="entry name" value="TonB-dependent receptor, beta-barrel domain"/>
    <property type="match status" value="1"/>
</dbReference>
<gene>
    <name evidence="13" type="ORF">SAMN04487924_15116</name>
    <name evidence="14" type="ORF">SAMN05216250_16017</name>
</gene>
<keyword evidence="4 8" id="KW-0812">Transmembrane</keyword>
<evidence type="ECO:0000256" key="10">
    <source>
        <dbReference type="SAM" id="SignalP"/>
    </source>
</evidence>
<evidence type="ECO:0000259" key="11">
    <source>
        <dbReference type="Pfam" id="PF00593"/>
    </source>
</evidence>
<dbReference type="NCBIfam" id="TIGR04057">
    <property type="entry name" value="SusC_RagA_signa"/>
    <property type="match status" value="1"/>
</dbReference>
<dbReference type="Proteomes" id="UP000183040">
    <property type="component" value="Unassembled WGS sequence"/>
</dbReference>
<keyword evidence="3 8" id="KW-1134">Transmembrane beta strand</keyword>
<dbReference type="Gene3D" id="2.60.40.1120">
    <property type="entry name" value="Carboxypeptidase-like, regulatory domain"/>
    <property type="match status" value="1"/>
</dbReference>
<reference evidence="14 15" key="2">
    <citation type="submission" date="2016-10" db="EMBL/GenBank/DDBJ databases">
        <authorList>
            <person name="de Groot N.N."/>
        </authorList>
    </citation>
    <scope>NUCLEOTIDE SEQUENCE [LARGE SCALE GENOMIC DNA]</scope>
    <source>
        <strain evidence="14">NLAE-zl-C202</strain>
        <strain evidence="13 15">NLAE-zl-G339</strain>
    </source>
</reference>
<dbReference type="InterPro" id="IPR018247">
    <property type="entry name" value="EF_Hand_1_Ca_BS"/>
</dbReference>
<dbReference type="SUPFAM" id="SSF56935">
    <property type="entry name" value="Porins"/>
    <property type="match status" value="1"/>
</dbReference>
<protein>
    <submittedName>
        <fullName evidence="14">Iron complex outermembrane recepter protein</fullName>
    </submittedName>
</protein>
<organism evidence="14 16">
    <name type="scientific">Bacteroides xylanisolvens</name>
    <dbReference type="NCBI Taxonomy" id="371601"/>
    <lineage>
        <taxon>Bacteria</taxon>
        <taxon>Pseudomonadati</taxon>
        <taxon>Bacteroidota</taxon>
        <taxon>Bacteroidia</taxon>
        <taxon>Bacteroidales</taxon>
        <taxon>Bacteroidaceae</taxon>
        <taxon>Bacteroides</taxon>
    </lineage>
</organism>